<reference evidence="1" key="1">
    <citation type="submission" date="2013-11" db="EMBL/GenBank/DDBJ databases">
        <authorList>
            <person name="Sternberg P."/>
            <person name="Dillman A."/>
            <person name="Macchietto M."/>
        </authorList>
    </citation>
    <scope>NUCLEOTIDE SEQUENCE</scope>
    <source>
        <strain evidence="1">ALL</strain>
    </source>
</reference>
<evidence type="ECO:0000313" key="1">
    <source>
        <dbReference type="EMBL" id="TKR92064.1"/>
    </source>
</evidence>
<gene>
    <name evidence="1" type="ORF">L596_006783</name>
</gene>
<comment type="caution">
    <text evidence="1">The sequence shown here is derived from an EMBL/GenBank/DDBJ whole genome shotgun (WGS) entry which is preliminary data.</text>
</comment>
<sequence length="338" mass="38414">MPSSGIFCHLPKKVVTDVAFTLLEHHNPVTSPVKLKEPKDALELCTLQQVSTFKGPFGEVANKSVVDELILGETGKIRLFNASTTERRYDSNAFYNDLIIDKRIHTLTVIFSNHYNLPKQISAFIKAVKCVTTQISIFALEILSKEQARTVLRATIAVERVLIQPNASNKSKKNSESIGSDLDKAIHEFLIRVLKEGHSKFALNLPYYKTQESLVGHVIDAFANQRLKEAYFKEMNVTKEALLKIHDVWRTNGAQHLLKGKIITSVKEKNVEPLKKLLESESFGAKNGPSTWVEREHPFSRVDGRPCTMFIYLYNRSLSINFRVQERAKPHWLNARNT</sequence>
<proteinExistence type="predicted"/>
<dbReference type="OrthoDB" id="10479209at2759"/>
<dbReference type="EMBL" id="AZBU02000002">
    <property type="protein sequence ID" value="TKR92064.1"/>
    <property type="molecule type" value="Genomic_DNA"/>
</dbReference>
<dbReference type="AlphaFoldDB" id="A0A4U5P882"/>
<accession>A0A4U5P882</accession>
<reference evidence="1" key="2">
    <citation type="journal article" date="2015" name="Genome Biol.">
        <title>Comparative genomics of Steinernema reveals deeply conserved gene regulatory networks.</title>
        <authorList>
            <person name="Dillman A.R."/>
            <person name="Macchietto M."/>
            <person name="Porter C.F."/>
            <person name="Rogers A."/>
            <person name="Williams B."/>
            <person name="Antoshechkin I."/>
            <person name="Lee M.M."/>
            <person name="Goodwin Z."/>
            <person name="Lu X."/>
            <person name="Lewis E.E."/>
            <person name="Goodrich-Blair H."/>
            <person name="Stock S.P."/>
            <person name="Adams B.J."/>
            <person name="Sternberg P.W."/>
            <person name="Mortazavi A."/>
        </authorList>
    </citation>
    <scope>NUCLEOTIDE SEQUENCE [LARGE SCALE GENOMIC DNA]</scope>
    <source>
        <strain evidence="1">ALL</strain>
    </source>
</reference>
<name>A0A4U5P882_STECR</name>
<reference evidence="1" key="3">
    <citation type="journal article" date="2019" name="G3 (Bethesda)">
        <title>Hybrid Assembly of the Genome of the Entomopathogenic Nematode Steinernema carpocapsae Identifies the X-Chromosome.</title>
        <authorList>
            <person name="Serra L."/>
            <person name="Macchietto M."/>
            <person name="Macias-Munoz A."/>
            <person name="McGill C.J."/>
            <person name="Rodriguez I.M."/>
            <person name="Rodriguez B."/>
            <person name="Murad R."/>
            <person name="Mortazavi A."/>
        </authorList>
    </citation>
    <scope>NUCLEOTIDE SEQUENCE</scope>
    <source>
        <strain evidence="1">ALL</strain>
    </source>
</reference>
<organism evidence="1">
    <name type="scientific">Steinernema carpocapsae</name>
    <name type="common">Entomopathogenic nematode</name>
    <dbReference type="NCBI Taxonomy" id="34508"/>
    <lineage>
        <taxon>Eukaryota</taxon>
        <taxon>Metazoa</taxon>
        <taxon>Ecdysozoa</taxon>
        <taxon>Nematoda</taxon>
        <taxon>Chromadorea</taxon>
        <taxon>Rhabditida</taxon>
        <taxon>Tylenchina</taxon>
        <taxon>Panagrolaimomorpha</taxon>
        <taxon>Strongyloidoidea</taxon>
        <taxon>Steinernematidae</taxon>
        <taxon>Steinernema</taxon>
    </lineage>
</organism>
<protein>
    <submittedName>
        <fullName evidence="1">Uncharacterized protein</fullName>
    </submittedName>
</protein>